<evidence type="ECO:0000313" key="9">
    <source>
        <dbReference type="EMBL" id="KAK7872289.1"/>
    </source>
</evidence>
<dbReference type="GO" id="GO:0031902">
    <property type="term" value="C:late endosome membrane"/>
    <property type="evidence" value="ECO:0007669"/>
    <property type="project" value="UniProtKB-SubCell"/>
</dbReference>
<keyword evidence="5" id="KW-0479">Metal-binding</keyword>
<evidence type="ECO:0000259" key="8">
    <source>
        <dbReference type="PROSITE" id="PS51837"/>
    </source>
</evidence>
<evidence type="ECO:0000256" key="4">
    <source>
        <dbReference type="ARBA" id="ARBA00005975"/>
    </source>
</evidence>
<keyword evidence="10" id="KW-1185">Reference proteome</keyword>
<feature type="domain" description="LITAF" evidence="8">
    <location>
        <begin position="99"/>
        <end position="182"/>
    </location>
</feature>
<organism evidence="9 10">
    <name type="scientific">Gryllus longicercus</name>
    <dbReference type="NCBI Taxonomy" id="2509291"/>
    <lineage>
        <taxon>Eukaryota</taxon>
        <taxon>Metazoa</taxon>
        <taxon>Ecdysozoa</taxon>
        <taxon>Arthropoda</taxon>
        <taxon>Hexapoda</taxon>
        <taxon>Insecta</taxon>
        <taxon>Pterygota</taxon>
        <taxon>Neoptera</taxon>
        <taxon>Polyneoptera</taxon>
        <taxon>Orthoptera</taxon>
        <taxon>Ensifera</taxon>
        <taxon>Gryllidea</taxon>
        <taxon>Grylloidea</taxon>
        <taxon>Gryllidae</taxon>
        <taxon>Gryllinae</taxon>
        <taxon>Gryllus</taxon>
    </lineage>
</organism>
<evidence type="ECO:0000256" key="6">
    <source>
        <dbReference type="ARBA" id="ARBA00022833"/>
    </source>
</evidence>
<gene>
    <name evidence="9" type="ORF">R5R35_012132</name>
</gene>
<dbReference type="PROSITE" id="PS51837">
    <property type="entry name" value="LITAF"/>
    <property type="match status" value="1"/>
</dbReference>
<evidence type="ECO:0000256" key="3">
    <source>
        <dbReference type="ARBA" id="ARBA00004630"/>
    </source>
</evidence>
<comment type="similarity">
    <text evidence="4">Belongs to the CDIP1/LITAF family.</text>
</comment>
<dbReference type="GO" id="GO:0005765">
    <property type="term" value="C:lysosomal membrane"/>
    <property type="evidence" value="ECO:0007669"/>
    <property type="project" value="UniProtKB-SubCell"/>
</dbReference>
<keyword evidence="7" id="KW-0472">Membrane</keyword>
<dbReference type="InterPro" id="IPR037519">
    <property type="entry name" value="LITAF_fam"/>
</dbReference>
<comment type="caution">
    <text evidence="9">The sequence shown here is derived from an EMBL/GenBank/DDBJ whole genome shotgun (WGS) entry which is preliminary data.</text>
</comment>
<reference evidence="9 10" key="1">
    <citation type="submission" date="2024-03" db="EMBL/GenBank/DDBJ databases">
        <title>The genome assembly and annotation of the cricket Gryllus longicercus Weissman &amp; Gray.</title>
        <authorList>
            <person name="Szrajer S."/>
            <person name="Gray D."/>
            <person name="Ylla G."/>
        </authorList>
    </citation>
    <scope>NUCLEOTIDE SEQUENCE [LARGE SCALE GENOMIC DNA]</scope>
    <source>
        <strain evidence="9">DAG 2021-001</strain>
        <tissue evidence="9">Whole body minus gut</tissue>
    </source>
</reference>
<accession>A0AAN9WHL2</accession>
<evidence type="ECO:0000256" key="7">
    <source>
        <dbReference type="ARBA" id="ARBA00023136"/>
    </source>
</evidence>
<dbReference type="AlphaFoldDB" id="A0AAN9WHL2"/>
<evidence type="ECO:0000256" key="1">
    <source>
        <dbReference type="ARBA" id="ARBA00004414"/>
    </source>
</evidence>
<comment type="subcellular location">
    <subcellularLocation>
        <location evidence="2">Endosome membrane</location>
        <topology evidence="2">Peripheral membrane protein</topology>
    </subcellularLocation>
    <subcellularLocation>
        <location evidence="1">Late endosome membrane</location>
    </subcellularLocation>
    <subcellularLocation>
        <location evidence="3">Lysosome membrane</location>
        <topology evidence="3">Peripheral membrane protein</topology>
        <orientation evidence="3">Cytoplasmic side</orientation>
    </subcellularLocation>
</comment>
<protein>
    <recommendedName>
        <fullName evidence="8">LITAF domain-containing protein</fullName>
    </recommendedName>
</protein>
<dbReference type="EMBL" id="JAZDUA010000027">
    <property type="protein sequence ID" value="KAK7872289.1"/>
    <property type="molecule type" value="Genomic_DNA"/>
</dbReference>
<keyword evidence="6" id="KW-0862">Zinc</keyword>
<sequence length="182" mass="19006">MSKAQEALPPSYEEAVQGTVGTYAGASAPILPSPEHAPLVQGAVMPMPPVATEYSGHISVTMPGIVPVPPMAVPTVPSPQPPLPQGQMPMYPIQQPAAPATTVYVSPPPVGPKPCTLTCPVCHQKVRTTTTVTNAGSAHAICILMCLLGCCCCSCLPYCFDSMKITKHECPSCKSYLGSYKP</sequence>
<evidence type="ECO:0000256" key="5">
    <source>
        <dbReference type="ARBA" id="ARBA00022723"/>
    </source>
</evidence>
<name>A0AAN9WHL2_9ORTH</name>
<dbReference type="Proteomes" id="UP001378592">
    <property type="component" value="Unassembled WGS sequence"/>
</dbReference>
<dbReference type="PANTHER" id="PTHR23292:SF14">
    <property type="entry name" value="FI16615P1-RELATED"/>
    <property type="match status" value="1"/>
</dbReference>
<dbReference type="PANTHER" id="PTHR23292">
    <property type="entry name" value="LIPOPOLYSACCHARIDE-INDUCED TUMOR NECROSIS FACTOR-ALPHA FACTOR"/>
    <property type="match status" value="1"/>
</dbReference>
<proteinExistence type="inferred from homology"/>
<evidence type="ECO:0000313" key="10">
    <source>
        <dbReference type="Proteomes" id="UP001378592"/>
    </source>
</evidence>
<dbReference type="SMART" id="SM00714">
    <property type="entry name" value="LITAF"/>
    <property type="match status" value="1"/>
</dbReference>
<dbReference type="Pfam" id="PF10601">
    <property type="entry name" value="zf-LITAF-like"/>
    <property type="match status" value="1"/>
</dbReference>
<dbReference type="GO" id="GO:0008270">
    <property type="term" value="F:zinc ion binding"/>
    <property type="evidence" value="ECO:0007669"/>
    <property type="project" value="TreeGrafter"/>
</dbReference>
<evidence type="ECO:0000256" key="2">
    <source>
        <dbReference type="ARBA" id="ARBA00004481"/>
    </source>
</evidence>
<dbReference type="InterPro" id="IPR006629">
    <property type="entry name" value="LITAF"/>
</dbReference>